<evidence type="ECO:0000256" key="1">
    <source>
        <dbReference type="ARBA" id="ARBA00004651"/>
    </source>
</evidence>
<keyword evidence="18" id="KW-1185">Reference proteome</keyword>
<keyword evidence="4" id="KW-1003">Cell membrane</keyword>
<evidence type="ECO:0000256" key="3">
    <source>
        <dbReference type="ARBA" id="ARBA00022448"/>
    </source>
</evidence>
<dbReference type="PANTHER" id="PTHR33843">
    <property type="entry name" value="ASCORBATE-SPECIFIC PTS SYSTEM EIIC COMPONENT"/>
    <property type="match status" value="1"/>
</dbReference>
<dbReference type="InterPro" id="IPR036095">
    <property type="entry name" value="PTS_EIIB-like_sf"/>
</dbReference>
<dbReference type="eggNOG" id="COG3414">
    <property type="taxonomic scope" value="Bacteria"/>
</dbReference>
<keyword evidence="7" id="KW-0598">Phosphotransferase system</keyword>
<gene>
    <name evidence="17" type="primary">VCA0246</name>
    <name evidence="17" type="ordered locus">PBPRB0273</name>
</gene>
<feature type="transmembrane region" description="Helical" evidence="15">
    <location>
        <begin position="90"/>
        <end position="110"/>
    </location>
</feature>
<protein>
    <recommendedName>
        <fullName evidence="13">Ascorbate-specific PTS system EIIC component</fullName>
    </recommendedName>
    <alternativeName>
        <fullName evidence="14">Ascorbate-specific permease IIC component UlaA</fullName>
    </alternativeName>
</protein>
<dbReference type="EMBL" id="CR378675">
    <property type="protein sequence ID" value="CAG22146.1"/>
    <property type="molecule type" value="Genomic_DNA"/>
</dbReference>
<feature type="domain" description="PTS EIIB type-2" evidence="16">
    <location>
        <begin position="534"/>
        <end position="626"/>
    </location>
</feature>
<dbReference type="GO" id="GO:0009401">
    <property type="term" value="P:phosphoenolpyruvate-dependent sugar phosphotransferase system"/>
    <property type="evidence" value="ECO:0007669"/>
    <property type="project" value="UniProtKB-KW"/>
</dbReference>
<keyword evidence="10 15" id="KW-0472">Membrane</keyword>
<dbReference type="eggNOG" id="COG3037">
    <property type="taxonomic scope" value="Bacteria"/>
</dbReference>
<comment type="subunit">
    <text evidence="2">Homodimer.</text>
</comment>
<comment type="subcellular location">
    <subcellularLocation>
        <location evidence="1">Cell membrane</location>
        <topology evidence="1">Multi-pass membrane protein</topology>
    </subcellularLocation>
</comment>
<evidence type="ECO:0000256" key="12">
    <source>
        <dbReference type="ARBA" id="ARBA00038218"/>
    </source>
</evidence>
<dbReference type="InterPro" id="IPR017180">
    <property type="entry name" value="PTS_IIBC_sugar_specific"/>
</dbReference>
<feature type="transmembrane region" description="Helical" evidence="15">
    <location>
        <begin position="309"/>
        <end position="329"/>
    </location>
</feature>
<dbReference type="InterPro" id="IPR003501">
    <property type="entry name" value="PTS_EIIB_2/3"/>
</dbReference>
<accession>Q6LL39</accession>
<evidence type="ECO:0000313" key="17">
    <source>
        <dbReference type="EMBL" id="CAG22146.1"/>
    </source>
</evidence>
<evidence type="ECO:0000256" key="5">
    <source>
        <dbReference type="ARBA" id="ARBA00022597"/>
    </source>
</evidence>
<dbReference type="PANTHER" id="PTHR33843:SF4">
    <property type="entry name" value="ASCORBATE-SPECIFIC PTS SYSTEM EIIC COMPONENT"/>
    <property type="match status" value="1"/>
</dbReference>
<feature type="transmembrane region" description="Helical" evidence="15">
    <location>
        <begin position="475"/>
        <end position="493"/>
    </location>
</feature>
<dbReference type="NCBIfam" id="NF006919">
    <property type="entry name" value="PRK09410.1-1"/>
    <property type="match status" value="1"/>
</dbReference>
<evidence type="ECO:0000256" key="13">
    <source>
        <dbReference type="ARBA" id="ARBA00039702"/>
    </source>
</evidence>
<feature type="transmembrane region" description="Helical" evidence="15">
    <location>
        <begin position="145"/>
        <end position="165"/>
    </location>
</feature>
<feature type="transmembrane region" description="Helical" evidence="15">
    <location>
        <begin position="372"/>
        <end position="391"/>
    </location>
</feature>
<evidence type="ECO:0000256" key="9">
    <source>
        <dbReference type="ARBA" id="ARBA00022989"/>
    </source>
</evidence>
<name>Q6LL39_PHOPR</name>
<feature type="transmembrane region" description="Helical" evidence="15">
    <location>
        <begin position="397"/>
        <end position="415"/>
    </location>
</feature>
<dbReference type="InterPro" id="IPR051562">
    <property type="entry name" value="Ascorbate-PTS_EIIC"/>
</dbReference>
<keyword evidence="9 15" id="KW-1133">Transmembrane helix</keyword>
<evidence type="ECO:0000256" key="2">
    <source>
        <dbReference type="ARBA" id="ARBA00011738"/>
    </source>
</evidence>
<dbReference type="STRING" id="298386.PBPRB0273"/>
<evidence type="ECO:0000256" key="11">
    <source>
        <dbReference type="ARBA" id="ARBA00037387"/>
    </source>
</evidence>
<evidence type="ECO:0000313" key="18">
    <source>
        <dbReference type="Proteomes" id="UP000000593"/>
    </source>
</evidence>
<evidence type="ECO:0000256" key="10">
    <source>
        <dbReference type="ARBA" id="ARBA00023136"/>
    </source>
</evidence>
<feature type="transmembrane region" description="Helical" evidence="15">
    <location>
        <begin position="349"/>
        <end position="365"/>
    </location>
</feature>
<evidence type="ECO:0000256" key="7">
    <source>
        <dbReference type="ARBA" id="ARBA00022683"/>
    </source>
</evidence>
<comment type="function">
    <text evidence="11">The phosphoenolpyruvate-dependent sugar phosphotransferase system (sugar PTS), a major carbohydrate active transport system, catalyzes the phosphorylation of incoming sugar substrates concomitantly with their translocation across the cell membrane. The enzyme II UlaABC PTS system is involved in ascorbate transport.</text>
</comment>
<dbReference type="InterPro" id="IPR004703">
    <property type="entry name" value="PTS_sugar-sp_permease"/>
</dbReference>
<proteinExistence type="inferred from homology"/>
<keyword evidence="3" id="KW-0813">Transport</keyword>
<comment type="similarity">
    <text evidence="12">Belongs to the UlaA family.</text>
</comment>
<feature type="transmembrane region" description="Helical" evidence="15">
    <location>
        <begin position="186"/>
        <end position="216"/>
    </location>
</feature>
<dbReference type="KEGG" id="ppr:PBPRB0273"/>
<feature type="transmembrane region" description="Helical" evidence="15">
    <location>
        <begin position="427"/>
        <end position="447"/>
    </location>
</feature>
<keyword evidence="6" id="KW-0808">Transferase</keyword>
<feature type="transmembrane region" description="Helical" evidence="15">
    <location>
        <begin position="51"/>
        <end position="78"/>
    </location>
</feature>
<dbReference type="HOGENOM" id="CLU_031784_1_0_6"/>
<dbReference type="GO" id="GO:0008982">
    <property type="term" value="F:protein-N(PI)-phosphohistidine-sugar phosphotransferase activity"/>
    <property type="evidence" value="ECO:0007669"/>
    <property type="project" value="InterPro"/>
</dbReference>
<dbReference type="GO" id="GO:0005886">
    <property type="term" value="C:plasma membrane"/>
    <property type="evidence" value="ECO:0007669"/>
    <property type="project" value="UniProtKB-SubCell"/>
</dbReference>
<dbReference type="InterPro" id="IPR013011">
    <property type="entry name" value="PTS_EIIB_2"/>
</dbReference>
<dbReference type="Pfam" id="PF02302">
    <property type="entry name" value="PTS_IIB"/>
    <property type="match status" value="1"/>
</dbReference>
<sequence length="626" mass="68785">MIAMVITRTESRLIKIENKKRRKANHPVIESDEVYAPTLRWSIIMDTLYDIFYIFYSQVMTKAPLLLGLVTCIGYLLLRRDTTTVIKGTIKTIVGFMLVQVGAGTLVAGFKPVIEKLSEYHGLTGSVIDPYTTMMSTMETMGDNYSWVGYAVLMALGLNILLVVFRRYTGIRTIMLTGHIMFQQAGLIAVFYFILGAGMWETIIYSAILMALYWGISSNIMFKPTEEVTGGAGFSIGHQQQVASWIATKVAPKLGNKEDSVDHLKLPKWLHIFHDSIAATAIVMTVFFGIILLSFGLDNLQAMAGKTNWFIYILETGLKFAVAIQVIVAGVRMFVAELSEAFKGVSERVIPNAVLAIDCAAIYAYSPNAMVFGFMWGAIGQFTAVLAMLAFDAPIMIIPGFIPMFFSNATIGVFANHFGGWKAVMKICFVMGIIEVLGSAWAIHLFAQQGTEFNGWMGMADWALVFPPIMQGLSMSNWFFLVLLAAAGVYMFFASKTLRAEEDAEAALAVTQPIEEAVVDVAEQAIKSSAGRAIRILAVCGNGQGSSMMMKMKIGKYLEKKGIPHVMDSCAVSDYKSKLVNTDIIVSSKHLSGEMQPGEGKYVLGVQNMLNPNSFGDELLSLINKI</sequence>
<reference evidence="18" key="1">
    <citation type="journal article" date="2005" name="Science">
        <title>Life at depth: Photobacterium profundum genome sequence and expression analysis.</title>
        <authorList>
            <person name="Vezzi A."/>
            <person name="Campanaro S."/>
            <person name="D'Angelo M."/>
            <person name="Simonato F."/>
            <person name="Vitulo N."/>
            <person name="Lauro F.M."/>
            <person name="Cestaro A."/>
            <person name="Malacrida G."/>
            <person name="Simionati B."/>
            <person name="Cannata N."/>
            <person name="Romualdi C."/>
            <person name="Bartlett D.H."/>
            <person name="Valle G."/>
        </authorList>
    </citation>
    <scope>NUCLEOTIDE SEQUENCE [LARGE SCALE GENOMIC DNA]</scope>
    <source>
        <strain evidence="18">ATCC BAA-1253 / SS9</strain>
    </source>
</reference>
<keyword evidence="8 15" id="KW-0812">Transmembrane</keyword>
<dbReference type="SUPFAM" id="SSF52794">
    <property type="entry name" value="PTS system IIB component-like"/>
    <property type="match status" value="1"/>
</dbReference>
<dbReference type="PIRSF" id="PIRSF037343">
    <property type="entry name" value="PTSIIBC_sugar_prd"/>
    <property type="match status" value="1"/>
</dbReference>
<dbReference type="Proteomes" id="UP000000593">
    <property type="component" value="Chromosome 2"/>
</dbReference>
<dbReference type="AlphaFoldDB" id="Q6LL39"/>
<feature type="transmembrane region" description="Helical" evidence="15">
    <location>
        <begin position="277"/>
        <end position="297"/>
    </location>
</feature>
<dbReference type="NCBIfam" id="NF007094">
    <property type="entry name" value="PRK09548.1"/>
    <property type="match status" value="1"/>
</dbReference>
<evidence type="ECO:0000256" key="8">
    <source>
        <dbReference type="ARBA" id="ARBA00022692"/>
    </source>
</evidence>
<evidence type="ECO:0000259" key="16">
    <source>
        <dbReference type="PROSITE" id="PS51099"/>
    </source>
</evidence>
<dbReference type="Gene3D" id="3.40.50.2300">
    <property type="match status" value="1"/>
</dbReference>
<dbReference type="Pfam" id="PF03611">
    <property type="entry name" value="EIIC-GAT"/>
    <property type="match status" value="1"/>
</dbReference>
<evidence type="ECO:0000256" key="4">
    <source>
        <dbReference type="ARBA" id="ARBA00022475"/>
    </source>
</evidence>
<evidence type="ECO:0000256" key="15">
    <source>
        <dbReference type="SAM" id="Phobius"/>
    </source>
</evidence>
<evidence type="ECO:0000256" key="14">
    <source>
        <dbReference type="ARBA" id="ARBA00042859"/>
    </source>
</evidence>
<dbReference type="CDD" id="cd05563">
    <property type="entry name" value="PTS_IIB_ascorbate"/>
    <property type="match status" value="1"/>
</dbReference>
<keyword evidence="5" id="KW-0762">Sugar transport</keyword>
<evidence type="ECO:0000256" key="6">
    <source>
        <dbReference type="ARBA" id="ARBA00022679"/>
    </source>
</evidence>
<dbReference type="PROSITE" id="PS51099">
    <property type="entry name" value="PTS_EIIB_TYPE_2"/>
    <property type="match status" value="1"/>
</dbReference>
<organism evidence="17 18">
    <name type="scientific">Photobacterium profundum (strain SS9)</name>
    <dbReference type="NCBI Taxonomy" id="298386"/>
    <lineage>
        <taxon>Bacteria</taxon>
        <taxon>Pseudomonadati</taxon>
        <taxon>Pseudomonadota</taxon>
        <taxon>Gammaproteobacteria</taxon>
        <taxon>Vibrionales</taxon>
        <taxon>Vibrionaceae</taxon>
        <taxon>Photobacterium</taxon>
    </lineage>
</organism>